<feature type="region of interest" description="Disordered" evidence="1">
    <location>
        <begin position="57"/>
        <end position="153"/>
    </location>
</feature>
<evidence type="ECO:0000256" key="1">
    <source>
        <dbReference type="SAM" id="MobiDB-lite"/>
    </source>
</evidence>
<keyword evidence="4" id="KW-1185">Reference proteome</keyword>
<evidence type="ECO:0000259" key="2">
    <source>
        <dbReference type="Pfam" id="PF10650"/>
    </source>
</evidence>
<feature type="compositionally biased region" description="Polar residues" evidence="1">
    <location>
        <begin position="374"/>
        <end position="386"/>
    </location>
</feature>
<name>A0A507E4Z6_9FUNG</name>
<feature type="compositionally biased region" description="Polar residues" evidence="1">
    <location>
        <begin position="315"/>
        <end position="331"/>
    </location>
</feature>
<accession>A0A507E4Z6</accession>
<dbReference type="InterPro" id="IPR011990">
    <property type="entry name" value="TPR-like_helical_dom_sf"/>
</dbReference>
<dbReference type="GO" id="GO:0005634">
    <property type="term" value="C:nucleus"/>
    <property type="evidence" value="ECO:0007669"/>
    <property type="project" value="TreeGrafter"/>
</dbReference>
<feature type="region of interest" description="Disordered" evidence="1">
    <location>
        <begin position="167"/>
        <end position="241"/>
    </location>
</feature>
<comment type="caution">
    <text evidence="3">The sequence shown here is derived from an EMBL/GenBank/DDBJ whole genome shotgun (WGS) entry which is preliminary data.</text>
</comment>
<dbReference type="PANTHER" id="PTHR21563:SF3">
    <property type="entry name" value="ZINC FINGER C3H1 DOMAIN-CONTAINING PROTEIN"/>
    <property type="match status" value="1"/>
</dbReference>
<dbReference type="GO" id="GO:0000178">
    <property type="term" value="C:exosome (RNase complex)"/>
    <property type="evidence" value="ECO:0007669"/>
    <property type="project" value="TreeGrafter"/>
</dbReference>
<dbReference type="InterPro" id="IPR039278">
    <property type="entry name" value="Red1"/>
</dbReference>
<dbReference type="EMBL" id="QEAQ01000028">
    <property type="protein sequence ID" value="TPX59149.1"/>
    <property type="molecule type" value="Genomic_DNA"/>
</dbReference>
<dbReference type="InterPro" id="IPR019607">
    <property type="entry name" value="Putative_zinc-finger_domain"/>
</dbReference>
<gene>
    <name evidence="3" type="ORF">PhCBS80983_g02652</name>
</gene>
<dbReference type="PANTHER" id="PTHR21563">
    <property type="entry name" value="ZINC FINGER C3H1 DOMAIN-CONTAINING PROTEIN"/>
    <property type="match status" value="1"/>
</dbReference>
<evidence type="ECO:0000313" key="4">
    <source>
        <dbReference type="Proteomes" id="UP000318582"/>
    </source>
</evidence>
<protein>
    <recommendedName>
        <fullName evidence="2">Putative zinc-finger domain-containing protein</fullName>
    </recommendedName>
</protein>
<proteinExistence type="predicted"/>
<feature type="region of interest" description="Disordered" evidence="1">
    <location>
        <begin position="353"/>
        <end position="386"/>
    </location>
</feature>
<sequence length="1559" mass="173084">MKSPEIWLPLRNQLLILLNHGYQLEQLLIVGLARDVVLTCVGDVLPQEIEAQIVRQDENKGAESEIPVDPLCDRENGLPGLALSTADEKNDDLGRGTSPRVQENDSLGMALSSGDKVNGSITGALLPGNTEDDSLGEALSTGAGQSNDRAANNGDHLLMLDHSMAMSPISEDDDFPQSPRGESPVSDSTREKSKAPLSPASLDMFPTVLQEDEEEEEEEGEIRESPVHDSLPSLSIGSDSDMDIEEGASFIQIIDGVWGTLKAGSNGRVRPSAADLNGHSSYSAGYAQPPRGLFRERQQNYVIDLSDSEEEKIKSGQTTPALLPQKGSSGNVKERMQELERQKKELQEKMKSLAAKRRGGPVRACATPEVHGPSKSSSDAPDRTQSLSTTLIAEPAPTVSEALPGSRVVAEVNASTTTMTETVEDTASGVLAMMAAARQSRKKELEAAIKAEEASLCAIQKEVIESEQSISQASTGLQEAQEKRIQVEAALATRKEQVASLVQQIAEDEATRLALSETEKQLANELAILRRGILGKGNLIPDMHQSISSKRAELVELALQADGGKTGRNTNKRVNSDQETIAAKRTKVSSLPEDLLTPSKYDEDFILFLRSALSNSEALRASSGDAPDIPSTFPESHKGDALRDVFRTENVSLHPLMNVGGYLRTTNDIASMSDAYGTQFPVNGWWNNRGFGSEISNATETSGSAKNQRLASYTSNLTQFRSFRLNKGYDKDMKSLTWSNKVAPFQKLCRFETEGGVCHDADCKGQHFRDIGMSDDEVIVDLMSYTADKDRTEASSNGLQNDLQAVSSKGPPLAHLARAIAHHQKASDQDDVISLAMNRQHTAKQKNSRKLSIVATDQATVSDNEFGEIRPKGLVPPTTRKPSVLPRVPVLIDGLRKILDKDQTRLGRYFQESRSEQELEEVVIKHPRNAEAWIEYAAATIPADLTYEDISKTSTQLNKPLNVLSRALQANRKSEAIWDFYLEIYCRCGSESDTRETFQQAVHFVPVGITLWWRWYLWETDRKAKAAVVEKMAISFLMDRASTKRDVLLDAAVQLVKLFVDDGQLRTAQNWLWVILTGTSLEQINGFSTVIDDAPLYTNEPPLVSQTVAFSKLSSADLGLGWLLYIHLQYHGSLPEGVFHNYPYNHLLRRQFWEIDWNAGRPDAISAGLIEHIHRIFEHVVSSWATLPVADQKLPYITILRNYCNFMGRVLQKTTNDVRIFLLTCMKQRANMTDIWELHAMQEKNFGEPSMAIQAIKMYLQRAPEEFSLWNLYAKFALRDGKLEEVILALVNGIRAAFVGLSDLKQIKSDELLNTVEEALLLYRKVLALHIPSLRAPDVHPHLSRSFLRSNVYLWLNYLLLQTLRLSADESPRDLRSALDHAVEAVKDADSRKLLWMEYIRFELARKPSSIVVAAQSISTKDALTIISRSVKDIKVDSLTHPGIPEKISVEFMTPVPLRDLTLPHQLFRILMDRLPREKQLEIVELVAEGQLPLGAIPLTAQAALDNPATCLKILYKALTINPKSATLWRMITVIEYLNGNPLQAQLVFRTAITYFERL</sequence>
<feature type="region of interest" description="Disordered" evidence="1">
    <location>
        <begin position="308"/>
        <end position="338"/>
    </location>
</feature>
<dbReference type="STRING" id="109895.A0A507E4Z6"/>
<dbReference type="Proteomes" id="UP000318582">
    <property type="component" value="Unassembled WGS sequence"/>
</dbReference>
<feature type="compositionally biased region" description="Acidic residues" evidence="1">
    <location>
        <begin position="210"/>
        <end position="221"/>
    </location>
</feature>
<dbReference type="SUPFAM" id="SSF48452">
    <property type="entry name" value="TPR-like"/>
    <property type="match status" value="2"/>
</dbReference>
<dbReference type="Pfam" id="PF10650">
    <property type="entry name" value="zf-C3H1"/>
    <property type="match status" value="1"/>
</dbReference>
<dbReference type="Gene3D" id="1.25.40.10">
    <property type="entry name" value="Tetratricopeptide repeat domain"/>
    <property type="match status" value="2"/>
</dbReference>
<organism evidence="3 4">
    <name type="scientific">Powellomyces hirtus</name>
    <dbReference type="NCBI Taxonomy" id="109895"/>
    <lineage>
        <taxon>Eukaryota</taxon>
        <taxon>Fungi</taxon>
        <taxon>Fungi incertae sedis</taxon>
        <taxon>Chytridiomycota</taxon>
        <taxon>Chytridiomycota incertae sedis</taxon>
        <taxon>Chytridiomycetes</taxon>
        <taxon>Spizellomycetales</taxon>
        <taxon>Powellomycetaceae</taxon>
        <taxon>Powellomyces</taxon>
    </lineage>
</organism>
<reference evidence="3 4" key="1">
    <citation type="journal article" date="2019" name="Sci. Rep.">
        <title>Comparative genomics of chytrid fungi reveal insights into the obligate biotrophic and pathogenic lifestyle of Synchytrium endobioticum.</title>
        <authorList>
            <person name="van de Vossenberg B.T.L.H."/>
            <person name="Warris S."/>
            <person name="Nguyen H.D.T."/>
            <person name="van Gent-Pelzer M.P.E."/>
            <person name="Joly D.L."/>
            <person name="van de Geest H.C."/>
            <person name="Bonants P.J.M."/>
            <person name="Smith D.S."/>
            <person name="Levesque C.A."/>
            <person name="van der Lee T.A.J."/>
        </authorList>
    </citation>
    <scope>NUCLEOTIDE SEQUENCE [LARGE SCALE GENOMIC DNA]</scope>
    <source>
        <strain evidence="3 4">CBS 809.83</strain>
    </source>
</reference>
<feature type="domain" description="Putative zinc-finger" evidence="2">
    <location>
        <begin position="748"/>
        <end position="769"/>
    </location>
</feature>
<evidence type="ECO:0000313" key="3">
    <source>
        <dbReference type="EMBL" id="TPX59149.1"/>
    </source>
</evidence>